<feature type="compositionally biased region" description="Acidic residues" evidence="1">
    <location>
        <begin position="407"/>
        <end position="416"/>
    </location>
</feature>
<feature type="region of interest" description="Disordered" evidence="1">
    <location>
        <begin position="488"/>
        <end position="535"/>
    </location>
</feature>
<protein>
    <submittedName>
        <fullName evidence="2">Uncharacterized protein</fullName>
    </submittedName>
</protein>
<feature type="compositionally biased region" description="Basic and acidic residues" evidence="1">
    <location>
        <begin position="526"/>
        <end position="535"/>
    </location>
</feature>
<proteinExistence type="predicted"/>
<dbReference type="EMBL" id="KV722332">
    <property type="protein sequence ID" value="OCH96044.1"/>
    <property type="molecule type" value="Genomic_DNA"/>
</dbReference>
<dbReference type="OrthoDB" id="3194584at2759"/>
<evidence type="ECO:0000313" key="2">
    <source>
        <dbReference type="EMBL" id="OCH96044.1"/>
    </source>
</evidence>
<name>A0A8E2DUY4_9APHY</name>
<feature type="region of interest" description="Disordered" evidence="1">
    <location>
        <begin position="1"/>
        <end position="22"/>
    </location>
</feature>
<gene>
    <name evidence="2" type="ORF">OBBRIDRAFT_883324</name>
</gene>
<sequence>MNHNTIPPNHGSNQDGGTNSSDPATLAPLLTWFAQMVAAGHISLPVAIPQQHLVAQTPQLPRVPQLPRTSQVTPVPLQNARANVLGKSGSAIDGTRASISSAPPPQMMNTAPGYPGTPVGGFHDDERHLIQSLVDAENNKKTYLQALEDLHGVNNHSAAAWKDYYLANHKRLNELVATALIQPRHAIASWSVSSTRRVQDYRGSASSGSSPSSSSTQDVKPARRCELPRSIPPPHQKLLPERSAKPSTQRARKLPTKIPKQKGPSAPAMTENKRKNPPFEHVSLYPNFEETRIPDIPPRTPSPPTRIEKRGRGNRFTEEDHEYFIAFLQRRLLEHPGLTRDEICEMLGEKVPHHTAAAWLSYWVRNHTLPDKIIAAAHARAPQSVDEDSSERYESARSSSPSMSGESNEDDLPDADQDAKQMSSGPITSADLRVIARFQLSYDSWNSMSNEERWEVFHAKYPIRSAENWAKLSRKYRPELDGWVRKLRRKTGTTSSSTHVASESAGETSSSKKRKATSSPGFLTDYPEKRLKVEE</sequence>
<feature type="region of interest" description="Disordered" evidence="1">
    <location>
        <begin position="201"/>
        <end position="313"/>
    </location>
</feature>
<dbReference type="Proteomes" id="UP000250043">
    <property type="component" value="Unassembled WGS sequence"/>
</dbReference>
<feature type="compositionally biased region" description="Low complexity" evidence="1">
    <location>
        <begin position="203"/>
        <end position="215"/>
    </location>
</feature>
<feature type="compositionally biased region" description="Polar residues" evidence="1">
    <location>
        <begin position="492"/>
        <end position="507"/>
    </location>
</feature>
<evidence type="ECO:0000256" key="1">
    <source>
        <dbReference type="SAM" id="MobiDB-lite"/>
    </source>
</evidence>
<feature type="region of interest" description="Disordered" evidence="1">
    <location>
        <begin position="379"/>
        <end position="426"/>
    </location>
</feature>
<feature type="compositionally biased region" description="Pro residues" evidence="1">
    <location>
        <begin position="295"/>
        <end position="304"/>
    </location>
</feature>
<keyword evidence="3" id="KW-1185">Reference proteome</keyword>
<feature type="compositionally biased region" description="Low complexity" evidence="1">
    <location>
        <begin position="396"/>
        <end position="406"/>
    </location>
</feature>
<organism evidence="2 3">
    <name type="scientific">Obba rivulosa</name>
    <dbReference type="NCBI Taxonomy" id="1052685"/>
    <lineage>
        <taxon>Eukaryota</taxon>
        <taxon>Fungi</taxon>
        <taxon>Dikarya</taxon>
        <taxon>Basidiomycota</taxon>
        <taxon>Agaricomycotina</taxon>
        <taxon>Agaricomycetes</taxon>
        <taxon>Polyporales</taxon>
        <taxon>Gelatoporiaceae</taxon>
        <taxon>Obba</taxon>
    </lineage>
</organism>
<reference evidence="2 3" key="1">
    <citation type="submission" date="2016-07" db="EMBL/GenBank/DDBJ databases">
        <title>Draft genome of the white-rot fungus Obba rivulosa 3A-2.</title>
        <authorList>
            <consortium name="DOE Joint Genome Institute"/>
            <person name="Miettinen O."/>
            <person name="Riley R."/>
            <person name="Acob R."/>
            <person name="Barry K."/>
            <person name="Cullen D."/>
            <person name="De Vries R."/>
            <person name="Hainaut M."/>
            <person name="Hatakka A."/>
            <person name="Henrissat B."/>
            <person name="Hilden K."/>
            <person name="Kuo R."/>
            <person name="Labutti K."/>
            <person name="Lipzen A."/>
            <person name="Makela M.R."/>
            <person name="Sandor L."/>
            <person name="Spatafora J.W."/>
            <person name="Grigoriev I.V."/>
            <person name="Hibbett D.S."/>
        </authorList>
    </citation>
    <scope>NUCLEOTIDE SEQUENCE [LARGE SCALE GENOMIC DNA]</scope>
    <source>
        <strain evidence="2 3">3A-2</strain>
    </source>
</reference>
<dbReference type="AlphaFoldDB" id="A0A8E2DUY4"/>
<accession>A0A8E2DUY4</accession>
<evidence type="ECO:0000313" key="3">
    <source>
        <dbReference type="Proteomes" id="UP000250043"/>
    </source>
</evidence>